<feature type="signal peptide" evidence="2">
    <location>
        <begin position="1"/>
        <end position="23"/>
    </location>
</feature>
<proteinExistence type="predicted"/>
<gene>
    <name evidence="3" type="ORF">LOC68_13335</name>
</gene>
<dbReference type="EMBL" id="JAJKFT010000010">
    <property type="protein sequence ID" value="MCC9629379.1"/>
    <property type="molecule type" value="Genomic_DNA"/>
</dbReference>
<reference evidence="3" key="1">
    <citation type="submission" date="2021-11" db="EMBL/GenBank/DDBJ databases">
        <title>Genome sequence.</title>
        <authorList>
            <person name="Sun Q."/>
        </authorList>
    </citation>
    <scope>NUCLEOTIDE SEQUENCE</scope>
    <source>
        <strain evidence="3">JC732</strain>
    </source>
</reference>
<dbReference type="RefSeq" id="WP_230219313.1">
    <property type="nucleotide sequence ID" value="NZ_JAJKFT010000010.1"/>
</dbReference>
<keyword evidence="2" id="KW-0732">Signal</keyword>
<accession>A0A9X1MMI4</accession>
<name>A0A9X1MMI4_9BACT</name>
<keyword evidence="4" id="KW-1185">Reference proteome</keyword>
<comment type="caution">
    <text evidence="3">The sequence shown here is derived from an EMBL/GenBank/DDBJ whole genome shotgun (WGS) entry which is preliminary data.</text>
</comment>
<evidence type="ECO:0000313" key="3">
    <source>
        <dbReference type="EMBL" id="MCC9629379.1"/>
    </source>
</evidence>
<dbReference type="Proteomes" id="UP001139103">
    <property type="component" value="Unassembled WGS sequence"/>
</dbReference>
<feature type="region of interest" description="Disordered" evidence="1">
    <location>
        <begin position="201"/>
        <end position="220"/>
    </location>
</feature>
<feature type="compositionally biased region" description="Acidic residues" evidence="1">
    <location>
        <begin position="204"/>
        <end position="220"/>
    </location>
</feature>
<feature type="chain" id="PRO_5040731958" evidence="2">
    <location>
        <begin position="24"/>
        <end position="220"/>
    </location>
</feature>
<evidence type="ECO:0000256" key="1">
    <source>
        <dbReference type="SAM" id="MobiDB-lite"/>
    </source>
</evidence>
<organism evidence="3 4">
    <name type="scientific">Blastopirellula sediminis</name>
    <dbReference type="NCBI Taxonomy" id="2894196"/>
    <lineage>
        <taxon>Bacteria</taxon>
        <taxon>Pseudomonadati</taxon>
        <taxon>Planctomycetota</taxon>
        <taxon>Planctomycetia</taxon>
        <taxon>Pirellulales</taxon>
        <taxon>Pirellulaceae</taxon>
        <taxon>Blastopirellula</taxon>
    </lineage>
</organism>
<dbReference type="AlphaFoldDB" id="A0A9X1MMI4"/>
<evidence type="ECO:0000256" key="2">
    <source>
        <dbReference type="SAM" id="SignalP"/>
    </source>
</evidence>
<evidence type="ECO:0000313" key="4">
    <source>
        <dbReference type="Proteomes" id="UP001139103"/>
    </source>
</evidence>
<sequence length="220" mass="24562">MDRWNRLITSVAFCLVLAAPVWAEEENEIYGFPAASKEWDVFTLNYPAGRWTIETLEKAENRRIFKLTSTVNQSISLTVIFSRGLPTTDPFYENNPNMTNVAVLLPIAQKMAAGDDSKILFSTGTANLPAYSDTTSRVAILMEEENVVNMEACHFLLPEEDDQSKLAIAIVTTASQRGKVDDSPESPKLVQEAYAIVQGIEYPGLDDEEEDDDEDEDDDQ</sequence>
<protein>
    <submittedName>
        <fullName evidence="3">Uncharacterized protein</fullName>
    </submittedName>
</protein>